<evidence type="ECO:0000259" key="5">
    <source>
        <dbReference type="PROSITE" id="PS51063"/>
    </source>
</evidence>
<reference evidence="6" key="1">
    <citation type="submission" date="2018-06" db="EMBL/GenBank/DDBJ databases">
        <authorList>
            <person name="Zhirakovskaya E."/>
        </authorList>
    </citation>
    <scope>NUCLEOTIDE SEQUENCE</scope>
</reference>
<keyword evidence="1" id="KW-0805">Transcription regulation</keyword>
<keyword evidence="3" id="KW-0804">Transcription</keyword>
<feature type="domain" description="HTH crp-type" evidence="5">
    <location>
        <begin position="148"/>
        <end position="216"/>
    </location>
</feature>
<dbReference type="PANTHER" id="PTHR24567:SF74">
    <property type="entry name" value="HTH-TYPE TRANSCRIPTIONAL REGULATOR ARCR"/>
    <property type="match status" value="1"/>
</dbReference>
<evidence type="ECO:0000256" key="2">
    <source>
        <dbReference type="ARBA" id="ARBA00023125"/>
    </source>
</evidence>
<dbReference type="SUPFAM" id="SSF46785">
    <property type="entry name" value="Winged helix' DNA-binding domain"/>
    <property type="match status" value="1"/>
</dbReference>
<dbReference type="InterPro" id="IPR036390">
    <property type="entry name" value="WH_DNA-bd_sf"/>
</dbReference>
<dbReference type="Gene3D" id="2.60.120.10">
    <property type="entry name" value="Jelly Rolls"/>
    <property type="match status" value="1"/>
</dbReference>
<dbReference type="SMART" id="SM00100">
    <property type="entry name" value="cNMP"/>
    <property type="match status" value="1"/>
</dbReference>
<evidence type="ECO:0000256" key="1">
    <source>
        <dbReference type="ARBA" id="ARBA00023015"/>
    </source>
</evidence>
<dbReference type="SMART" id="SM00419">
    <property type="entry name" value="HTH_CRP"/>
    <property type="match status" value="1"/>
</dbReference>
<dbReference type="CDD" id="cd00038">
    <property type="entry name" value="CAP_ED"/>
    <property type="match status" value="1"/>
</dbReference>
<dbReference type="Pfam" id="PF13545">
    <property type="entry name" value="HTH_Crp_2"/>
    <property type="match status" value="1"/>
</dbReference>
<dbReference type="InterPro" id="IPR014710">
    <property type="entry name" value="RmlC-like_jellyroll"/>
</dbReference>
<dbReference type="InterPro" id="IPR000595">
    <property type="entry name" value="cNMP-bd_dom"/>
</dbReference>
<dbReference type="SUPFAM" id="SSF51206">
    <property type="entry name" value="cAMP-binding domain-like"/>
    <property type="match status" value="1"/>
</dbReference>
<dbReference type="Pfam" id="PF00027">
    <property type="entry name" value="cNMP_binding"/>
    <property type="match status" value="1"/>
</dbReference>
<name>A0A3B0R0U3_9ZZZZ</name>
<dbReference type="GO" id="GO:0003677">
    <property type="term" value="F:DNA binding"/>
    <property type="evidence" value="ECO:0007669"/>
    <property type="project" value="UniProtKB-KW"/>
</dbReference>
<dbReference type="EMBL" id="UOEC01000023">
    <property type="protein sequence ID" value="VAV87134.1"/>
    <property type="molecule type" value="Genomic_DNA"/>
</dbReference>
<gene>
    <name evidence="6" type="ORF">MNBD_ALPHA08-399</name>
</gene>
<dbReference type="InterPro" id="IPR018490">
    <property type="entry name" value="cNMP-bd_dom_sf"/>
</dbReference>
<dbReference type="GO" id="GO:0003700">
    <property type="term" value="F:DNA-binding transcription factor activity"/>
    <property type="evidence" value="ECO:0007669"/>
    <property type="project" value="TreeGrafter"/>
</dbReference>
<evidence type="ECO:0000259" key="4">
    <source>
        <dbReference type="PROSITE" id="PS50042"/>
    </source>
</evidence>
<accession>A0A3B0R0U3</accession>
<sequence>MDRQDFELLSQTRLFRGLPQDMLQRLVGNEAPRKYQKGHLLFQQGDQADHFYVILSGWVKLFRLMPTGEEAIVHIFAAGETFAEAAMFAGHKYPVTAEIVADARLLSINSNHFEKQIAESPKIALAMLATTAERLKQLVTEVEQVKGRNSLERVAFFLLSMCSKEPGPTVLELPYEKSLIASRLNIKPESFSRVLNKLRHYGITSKKNQIIIPDVEQLRQLAMDNDST</sequence>
<dbReference type="InterPro" id="IPR012318">
    <property type="entry name" value="HTH_CRP"/>
</dbReference>
<keyword evidence="2" id="KW-0238">DNA-binding</keyword>
<dbReference type="InterPro" id="IPR036388">
    <property type="entry name" value="WH-like_DNA-bd_sf"/>
</dbReference>
<evidence type="ECO:0000256" key="3">
    <source>
        <dbReference type="ARBA" id="ARBA00023163"/>
    </source>
</evidence>
<dbReference type="PROSITE" id="PS50042">
    <property type="entry name" value="CNMP_BINDING_3"/>
    <property type="match status" value="1"/>
</dbReference>
<dbReference type="InterPro" id="IPR050397">
    <property type="entry name" value="Env_Response_Regulators"/>
</dbReference>
<proteinExistence type="predicted"/>
<dbReference type="PROSITE" id="PS51063">
    <property type="entry name" value="HTH_CRP_2"/>
    <property type="match status" value="1"/>
</dbReference>
<feature type="domain" description="Cyclic nucleotide-binding" evidence="4">
    <location>
        <begin position="14"/>
        <end position="134"/>
    </location>
</feature>
<dbReference type="AlphaFoldDB" id="A0A3B0R0U3"/>
<dbReference type="GO" id="GO:0005829">
    <property type="term" value="C:cytosol"/>
    <property type="evidence" value="ECO:0007669"/>
    <property type="project" value="TreeGrafter"/>
</dbReference>
<dbReference type="Gene3D" id="1.10.10.10">
    <property type="entry name" value="Winged helix-like DNA-binding domain superfamily/Winged helix DNA-binding domain"/>
    <property type="match status" value="1"/>
</dbReference>
<organism evidence="6">
    <name type="scientific">hydrothermal vent metagenome</name>
    <dbReference type="NCBI Taxonomy" id="652676"/>
    <lineage>
        <taxon>unclassified sequences</taxon>
        <taxon>metagenomes</taxon>
        <taxon>ecological metagenomes</taxon>
    </lineage>
</organism>
<dbReference type="PANTHER" id="PTHR24567">
    <property type="entry name" value="CRP FAMILY TRANSCRIPTIONAL REGULATORY PROTEIN"/>
    <property type="match status" value="1"/>
</dbReference>
<evidence type="ECO:0000313" key="6">
    <source>
        <dbReference type="EMBL" id="VAV87134.1"/>
    </source>
</evidence>
<protein>
    <submittedName>
        <fullName evidence="6">Transcriptional regulator, Crp/Fnr family</fullName>
    </submittedName>
</protein>